<keyword evidence="8 10" id="KW-0675">Receptor</keyword>
<sequence>MVFGGHHYTEADHRSNLLKDYPPWLLTFAAACCVLFMLVGIPGNLLTLFALFRTKKFKNATAVFIMNLSLSDLMFCCVVLPLAASMFWHGVWRHGAFFCQLFPFLRYALVAVSLFTVLSITINRYVMIGHPRLYPKIYTPRNLLCMVLSTWVGGFGALLPTTFGVWGRFGLDPAIGSCSILPDANGRTPKISLFVLAFVAPCLSIVVCYARIFHIVRRTALKSRRRDAEQQQQQRRDATVSPAVIPTVKTQSATEKTTRLDIGGGSRRRSGSALSCQLTTSHTHDTGQTATSLCEATSAQSCPPKIETRRFSLARLVGSLQQQQQQQQQQGTMTTSNSNYLEATTTSTHETASAASSTDVVLPELRIQDNSCCRCEDDDNFTKSLQDFPYIDVPQQPQQQQHLQSRNDSALILDSSSLPAAVDLSSRFLSPPITYRYEDTSDDCASSRSDSPSASDRPSHRRFSSASSYNNLGLTIPCSDGEAGGDPNRTTATCSTADSKKSSDAAAVIVSITGVDHHHHNHHHHRHHHHNHRNRRHHKRRRSRFPSFRKGHHGSDGTGKMTAKDKKLLKMILVIFAAFLVCYLPITISKTFKLNILEWRGLNIAGYMLIYLTTCINPVIYVVMSSEYRHAYKNMLLCRRDDSRRAKTIGDADGRKRRRRRRQTATAAAAHRHSARK</sequence>
<keyword evidence="7 12" id="KW-0472">Membrane</keyword>
<feature type="region of interest" description="Disordered" evidence="11">
    <location>
        <begin position="439"/>
        <end position="466"/>
    </location>
</feature>
<dbReference type="InterPro" id="IPR019427">
    <property type="entry name" value="7TM_GPCR_serpentine_rcpt_Srw"/>
</dbReference>
<evidence type="ECO:0000256" key="4">
    <source>
        <dbReference type="ARBA" id="ARBA00022692"/>
    </source>
</evidence>
<dbReference type="Proteomes" id="UP000479190">
    <property type="component" value="Unassembled WGS sequence"/>
</dbReference>
<evidence type="ECO:0000256" key="8">
    <source>
        <dbReference type="ARBA" id="ARBA00023170"/>
    </source>
</evidence>
<feature type="compositionally biased region" description="Basic residues" evidence="11">
    <location>
        <begin position="518"/>
        <end position="552"/>
    </location>
</feature>
<feature type="transmembrane region" description="Helical" evidence="12">
    <location>
        <begin position="104"/>
        <end position="122"/>
    </location>
</feature>
<evidence type="ECO:0000256" key="6">
    <source>
        <dbReference type="ARBA" id="ARBA00023040"/>
    </source>
</evidence>
<dbReference type="SMART" id="SM01381">
    <property type="entry name" value="7TM_GPCR_Srsx"/>
    <property type="match status" value="1"/>
</dbReference>
<feature type="transmembrane region" description="Helical" evidence="12">
    <location>
        <begin position="24"/>
        <end position="52"/>
    </location>
</feature>
<dbReference type="Pfam" id="PF00001">
    <property type="entry name" value="7tm_1"/>
    <property type="match status" value="1"/>
</dbReference>
<gene>
    <name evidence="14" type="ORF">TBRA_LOCUS6166</name>
</gene>
<comment type="subcellular location">
    <subcellularLocation>
        <location evidence="1">Cell membrane</location>
        <topology evidence="1">Multi-pass membrane protein</topology>
    </subcellularLocation>
</comment>
<feature type="transmembrane region" description="Helical" evidence="12">
    <location>
        <begin position="568"/>
        <end position="586"/>
    </location>
</feature>
<feature type="transmembrane region" description="Helical" evidence="12">
    <location>
        <begin position="606"/>
        <end position="624"/>
    </location>
</feature>
<dbReference type="Pfam" id="PF10324">
    <property type="entry name" value="7TM_GPCR_Srw"/>
    <property type="match status" value="1"/>
</dbReference>
<dbReference type="PROSITE" id="PS50262">
    <property type="entry name" value="G_PROTEIN_RECEP_F1_2"/>
    <property type="match status" value="1"/>
</dbReference>
<dbReference type="GO" id="GO:0005886">
    <property type="term" value="C:plasma membrane"/>
    <property type="evidence" value="ECO:0007669"/>
    <property type="project" value="UniProtKB-SubCell"/>
</dbReference>
<organism evidence="14 15">
    <name type="scientific">Trichogramma brassicae</name>
    <dbReference type="NCBI Taxonomy" id="86971"/>
    <lineage>
        <taxon>Eukaryota</taxon>
        <taxon>Metazoa</taxon>
        <taxon>Ecdysozoa</taxon>
        <taxon>Arthropoda</taxon>
        <taxon>Hexapoda</taxon>
        <taxon>Insecta</taxon>
        <taxon>Pterygota</taxon>
        <taxon>Neoptera</taxon>
        <taxon>Endopterygota</taxon>
        <taxon>Hymenoptera</taxon>
        <taxon>Apocrita</taxon>
        <taxon>Proctotrupomorpha</taxon>
        <taxon>Chalcidoidea</taxon>
        <taxon>Trichogrammatidae</taxon>
        <taxon>Trichogramma</taxon>
    </lineage>
</organism>
<evidence type="ECO:0000256" key="12">
    <source>
        <dbReference type="SAM" id="Phobius"/>
    </source>
</evidence>
<keyword evidence="5 12" id="KW-1133">Transmembrane helix</keyword>
<evidence type="ECO:0000313" key="15">
    <source>
        <dbReference type="Proteomes" id="UP000479190"/>
    </source>
</evidence>
<evidence type="ECO:0000256" key="10">
    <source>
        <dbReference type="RuleBase" id="RU000688"/>
    </source>
</evidence>
<feature type="domain" description="G-protein coupled receptors family 1 profile" evidence="13">
    <location>
        <begin position="43"/>
        <end position="621"/>
    </location>
</feature>
<dbReference type="AlphaFoldDB" id="A0A6H5IB11"/>
<evidence type="ECO:0000256" key="3">
    <source>
        <dbReference type="ARBA" id="ARBA00022475"/>
    </source>
</evidence>
<dbReference type="Gene3D" id="1.20.1070.10">
    <property type="entry name" value="Rhodopsin 7-helix transmembrane proteins"/>
    <property type="match status" value="2"/>
</dbReference>
<dbReference type="PANTHER" id="PTHR24228:SF74">
    <property type="entry name" value="G-PROTEIN COUPLED RECEPTORS FAMILY 1 PROFILE DOMAIN-CONTAINING PROTEIN"/>
    <property type="match status" value="1"/>
</dbReference>
<dbReference type="OrthoDB" id="10044919at2759"/>
<evidence type="ECO:0000259" key="13">
    <source>
        <dbReference type="PROSITE" id="PS50262"/>
    </source>
</evidence>
<keyword evidence="4 10" id="KW-0812">Transmembrane</keyword>
<dbReference type="EMBL" id="CADCXV010000739">
    <property type="protein sequence ID" value="CAB0034268.1"/>
    <property type="molecule type" value="Genomic_DNA"/>
</dbReference>
<name>A0A6H5IB11_9HYME</name>
<accession>A0A6H5IB11</accession>
<evidence type="ECO:0000256" key="11">
    <source>
        <dbReference type="SAM" id="MobiDB-lite"/>
    </source>
</evidence>
<feature type="region of interest" description="Disordered" evidence="11">
    <location>
        <begin position="648"/>
        <end position="677"/>
    </location>
</feature>
<feature type="region of interest" description="Disordered" evidence="11">
    <location>
        <begin position="478"/>
        <end position="498"/>
    </location>
</feature>
<keyword evidence="9 10" id="KW-0807">Transducer</keyword>
<dbReference type="GO" id="GO:0008528">
    <property type="term" value="F:G protein-coupled peptide receptor activity"/>
    <property type="evidence" value="ECO:0007669"/>
    <property type="project" value="InterPro"/>
</dbReference>
<dbReference type="SUPFAM" id="SSF81321">
    <property type="entry name" value="Family A G protein-coupled receptor-like"/>
    <property type="match status" value="2"/>
</dbReference>
<feature type="region of interest" description="Disordered" evidence="11">
    <location>
        <begin position="224"/>
        <end position="287"/>
    </location>
</feature>
<feature type="transmembrane region" description="Helical" evidence="12">
    <location>
        <begin position="64"/>
        <end position="84"/>
    </location>
</feature>
<feature type="transmembrane region" description="Helical" evidence="12">
    <location>
        <begin position="143"/>
        <end position="166"/>
    </location>
</feature>
<protein>
    <recommendedName>
        <fullName evidence="13">G-protein coupled receptors family 1 profile domain-containing protein</fullName>
    </recommendedName>
</protein>
<dbReference type="InterPro" id="IPR000276">
    <property type="entry name" value="GPCR_Rhodpsn"/>
</dbReference>
<evidence type="ECO:0000256" key="2">
    <source>
        <dbReference type="ARBA" id="ARBA00010663"/>
    </source>
</evidence>
<feature type="compositionally biased region" description="Basic and acidic residues" evidence="11">
    <location>
        <begin position="226"/>
        <end position="238"/>
    </location>
</feature>
<feature type="region of interest" description="Disordered" evidence="11">
    <location>
        <begin position="518"/>
        <end position="561"/>
    </location>
</feature>
<keyword evidence="15" id="KW-1185">Reference proteome</keyword>
<evidence type="ECO:0000256" key="9">
    <source>
        <dbReference type="ARBA" id="ARBA00023224"/>
    </source>
</evidence>
<evidence type="ECO:0000256" key="7">
    <source>
        <dbReference type="ARBA" id="ARBA00023136"/>
    </source>
</evidence>
<evidence type="ECO:0000256" key="5">
    <source>
        <dbReference type="ARBA" id="ARBA00022989"/>
    </source>
</evidence>
<keyword evidence="6 10" id="KW-0297">G-protein coupled receptor</keyword>
<dbReference type="PROSITE" id="PS00237">
    <property type="entry name" value="G_PROTEIN_RECEP_F1_1"/>
    <property type="match status" value="1"/>
</dbReference>
<dbReference type="InterPro" id="IPR017452">
    <property type="entry name" value="GPCR_Rhodpsn_7TM"/>
</dbReference>
<evidence type="ECO:0000313" key="14">
    <source>
        <dbReference type="EMBL" id="CAB0034268.1"/>
    </source>
</evidence>
<comment type="similarity">
    <text evidence="2 10">Belongs to the G-protein coupled receptor 1 family.</text>
</comment>
<evidence type="ECO:0000256" key="1">
    <source>
        <dbReference type="ARBA" id="ARBA00004651"/>
    </source>
</evidence>
<dbReference type="PANTHER" id="PTHR24228">
    <property type="entry name" value="B2 BRADYKININ RECEPTOR/ANGIOTENSIN II RECEPTOR"/>
    <property type="match status" value="1"/>
</dbReference>
<keyword evidence="3" id="KW-1003">Cell membrane</keyword>
<feature type="transmembrane region" description="Helical" evidence="12">
    <location>
        <begin position="191"/>
        <end position="216"/>
    </location>
</feature>
<dbReference type="CDD" id="cd15210">
    <property type="entry name" value="7tmA_GPR84-like"/>
    <property type="match status" value="1"/>
</dbReference>
<feature type="compositionally biased region" description="Polar residues" evidence="11">
    <location>
        <begin position="273"/>
        <end position="287"/>
    </location>
</feature>
<proteinExistence type="inferred from homology"/>
<feature type="compositionally biased region" description="Low complexity" evidence="11">
    <location>
        <begin position="443"/>
        <end position="456"/>
    </location>
</feature>
<reference evidence="14 15" key="1">
    <citation type="submission" date="2020-02" db="EMBL/GenBank/DDBJ databases">
        <authorList>
            <person name="Ferguson B K."/>
        </authorList>
    </citation>
    <scope>NUCLEOTIDE SEQUENCE [LARGE SCALE GENOMIC DNA]</scope>
</reference>
<dbReference type="PRINTS" id="PR00237">
    <property type="entry name" value="GPCRRHODOPSN"/>
</dbReference>